<evidence type="ECO:0000256" key="2">
    <source>
        <dbReference type="ARBA" id="ARBA00004736"/>
    </source>
</evidence>
<comment type="pathway">
    <text evidence="2">Carbohydrate acid metabolism; 2-dehydro-3-deoxy-D-gluconate degradation; D-glyceraldehyde 3-phosphate and pyruvate from 2-dehydro-3-deoxy-D-gluconate: step 2/2.</text>
</comment>
<dbReference type="PANTHER" id="PTHR30246:SF1">
    <property type="entry name" value="2-DEHYDRO-3-DEOXY-6-PHOSPHOGALACTONATE ALDOLASE-RELATED"/>
    <property type="match status" value="1"/>
</dbReference>
<dbReference type="NCBIfam" id="TIGR01182">
    <property type="entry name" value="eda"/>
    <property type="match status" value="1"/>
</dbReference>
<evidence type="ECO:0000256" key="5">
    <source>
        <dbReference type="ARBA" id="ARBA00013063"/>
    </source>
</evidence>
<proteinExistence type="inferred from homology"/>
<dbReference type="OrthoDB" id="9805177at2"/>
<gene>
    <name evidence="8" type="ORF">PPSIR1_18602</name>
</gene>
<dbReference type="SUPFAM" id="SSF51569">
    <property type="entry name" value="Aldolase"/>
    <property type="match status" value="1"/>
</dbReference>
<dbReference type="RefSeq" id="WP_006974520.1">
    <property type="nucleotide sequence ID" value="NZ_ABCS01000067.1"/>
</dbReference>
<evidence type="ECO:0000313" key="8">
    <source>
        <dbReference type="EMBL" id="EDM76345.1"/>
    </source>
</evidence>
<dbReference type="PROSITE" id="PS00159">
    <property type="entry name" value="ALDOLASE_KDPG_KHG_1"/>
    <property type="match status" value="1"/>
</dbReference>
<protein>
    <recommendedName>
        <fullName evidence="5">2-dehydro-3-deoxy-phosphogluconate aldolase</fullName>
        <ecNumber evidence="5">4.1.2.14</ecNumber>
    </recommendedName>
</protein>
<dbReference type="Proteomes" id="UP000005801">
    <property type="component" value="Unassembled WGS sequence"/>
</dbReference>
<dbReference type="InterPro" id="IPR013785">
    <property type="entry name" value="Aldolase_TIM"/>
</dbReference>
<evidence type="ECO:0000256" key="6">
    <source>
        <dbReference type="ARBA" id="ARBA00023239"/>
    </source>
</evidence>
<dbReference type="Pfam" id="PF01081">
    <property type="entry name" value="Aldolase"/>
    <property type="match status" value="1"/>
</dbReference>
<comment type="similarity">
    <text evidence="3">Belongs to the KHG/KDPG aldolase family.</text>
</comment>
<organism evidence="8 9">
    <name type="scientific">Plesiocystis pacifica SIR-1</name>
    <dbReference type="NCBI Taxonomy" id="391625"/>
    <lineage>
        <taxon>Bacteria</taxon>
        <taxon>Pseudomonadati</taxon>
        <taxon>Myxococcota</taxon>
        <taxon>Polyangia</taxon>
        <taxon>Nannocystales</taxon>
        <taxon>Nannocystaceae</taxon>
        <taxon>Plesiocystis</taxon>
    </lineage>
</organism>
<evidence type="ECO:0000313" key="9">
    <source>
        <dbReference type="Proteomes" id="UP000005801"/>
    </source>
</evidence>
<comment type="caution">
    <text evidence="8">The sequence shown here is derived from an EMBL/GenBank/DDBJ whole genome shotgun (WGS) entry which is preliminary data.</text>
</comment>
<evidence type="ECO:0000256" key="4">
    <source>
        <dbReference type="ARBA" id="ARBA00011233"/>
    </source>
</evidence>
<sequence>MDAMRDWNELLGDAPVLPVVAVDDPERAVAVSRALHAGGLRCVELTLRTDNALACIERVAAQVPEVVLGVGTVTRASEVAAVVAAGAHFLVSPGLTPALAEALRACPVPALPGVATPSEALAARDWGFSAVKVFPASVLGGPAFLRALGAVTGSLGLCPTGGVGPDTLADYLGCPKVFAAGASWPCKGELIAEARWGEVTRRARILAERAREVL</sequence>
<keyword evidence="7" id="KW-0119">Carbohydrate metabolism</keyword>
<comment type="subunit">
    <text evidence="4">Homotrimer.</text>
</comment>
<dbReference type="Gene3D" id="3.20.20.70">
    <property type="entry name" value="Aldolase class I"/>
    <property type="match status" value="1"/>
</dbReference>
<comment type="catalytic activity">
    <reaction evidence="1">
        <text>2-dehydro-3-deoxy-6-phospho-D-gluconate = D-glyceraldehyde 3-phosphate + pyruvate</text>
        <dbReference type="Rhea" id="RHEA:17089"/>
        <dbReference type="ChEBI" id="CHEBI:15361"/>
        <dbReference type="ChEBI" id="CHEBI:57569"/>
        <dbReference type="ChEBI" id="CHEBI:59776"/>
        <dbReference type="EC" id="4.1.2.14"/>
    </reaction>
</comment>
<dbReference type="EC" id="4.1.2.14" evidence="5"/>
<keyword evidence="9" id="KW-1185">Reference proteome</keyword>
<dbReference type="GO" id="GO:0008675">
    <property type="term" value="F:2-dehydro-3-deoxy-phosphogluconate aldolase activity"/>
    <property type="evidence" value="ECO:0007669"/>
    <property type="project" value="UniProtKB-EC"/>
</dbReference>
<dbReference type="InterPro" id="IPR031337">
    <property type="entry name" value="KDPG/KHG_AS_1"/>
</dbReference>
<accession>A6GCS9</accession>
<dbReference type="InterPro" id="IPR000887">
    <property type="entry name" value="Aldlse_KDPG_KHG"/>
</dbReference>
<dbReference type="EMBL" id="ABCS01000067">
    <property type="protein sequence ID" value="EDM76345.1"/>
    <property type="molecule type" value="Genomic_DNA"/>
</dbReference>
<keyword evidence="6" id="KW-0456">Lyase</keyword>
<evidence type="ECO:0000256" key="7">
    <source>
        <dbReference type="ARBA" id="ARBA00023277"/>
    </source>
</evidence>
<evidence type="ECO:0000256" key="3">
    <source>
        <dbReference type="ARBA" id="ARBA00006906"/>
    </source>
</evidence>
<dbReference type="CDD" id="cd00452">
    <property type="entry name" value="KDPG_aldolase"/>
    <property type="match status" value="1"/>
</dbReference>
<evidence type="ECO:0000256" key="1">
    <source>
        <dbReference type="ARBA" id="ARBA00000654"/>
    </source>
</evidence>
<dbReference type="eggNOG" id="COG0800">
    <property type="taxonomic scope" value="Bacteria"/>
</dbReference>
<dbReference type="STRING" id="391625.PPSIR1_18602"/>
<reference evidence="8 9" key="1">
    <citation type="submission" date="2007-06" db="EMBL/GenBank/DDBJ databases">
        <authorList>
            <person name="Shimkets L."/>
            <person name="Ferriera S."/>
            <person name="Johnson J."/>
            <person name="Kravitz S."/>
            <person name="Beeson K."/>
            <person name="Sutton G."/>
            <person name="Rogers Y.-H."/>
            <person name="Friedman R."/>
            <person name="Frazier M."/>
            <person name="Venter J.C."/>
        </authorList>
    </citation>
    <scope>NUCLEOTIDE SEQUENCE [LARGE SCALE GENOMIC DNA]</scope>
    <source>
        <strain evidence="8 9">SIR-1</strain>
    </source>
</reference>
<dbReference type="AlphaFoldDB" id="A6GCS9"/>
<dbReference type="PANTHER" id="PTHR30246">
    <property type="entry name" value="2-KETO-3-DEOXY-6-PHOSPHOGLUCONATE ALDOLASE"/>
    <property type="match status" value="1"/>
</dbReference>
<name>A6GCS9_9BACT</name>